<dbReference type="GO" id="GO:0006352">
    <property type="term" value="P:DNA-templated transcription initiation"/>
    <property type="evidence" value="ECO:0007669"/>
    <property type="project" value="InterPro"/>
</dbReference>
<feature type="domain" description="RNA polymerase sigma factor 70 region 4 type 2" evidence="8">
    <location>
        <begin position="103"/>
        <end position="154"/>
    </location>
</feature>
<keyword evidence="3 6" id="KW-0731">Sigma factor</keyword>
<evidence type="ECO:0000256" key="3">
    <source>
        <dbReference type="ARBA" id="ARBA00023082"/>
    </source>
</evidence>
<dbReference type="PROSITE" id="PS01063">
    <property type="entry name" value="SIGMA70_ECF"/>
    <property type="match status" value="1"/>
</dbReference>
<dbReference type="InterPro" id="IPR000838">
    <property type="entry name" value="RNA_pol_sigma70_ECF_CS"/>
</dbReference>
<organism evidence="9 10">
    <name type="scientific">Bosea vaviloviae</name>
    <dbReference type="NCBI Taxonomy" id="1526658"/>
    <lineage>
        <taxon>Bacteria</taxon>
        <taxon>Pseudomonadati</taxon>
        <taxon>Pseudomonadota</taxon>
        <taxon>Alphaproteobacteria</taxon>
        <taxon>Hyphomicrobiales</taxon>
        <taxon>Boseaceae</taxon>
        <taxon>Bosea</taxon>
    </lineage>
</organism>
<dbReference type="EMBL" id="LGSZ01000048">
    <property type="protein sequence ID" value="KPH79687.1"/>
    <property type="molecule type" value="Genomic_DNA"/>
</dbReference>
<keyword evidence="10" id="KW-1185">Reference proteome</keyword>
<keyword evidence="5 6" id="KW-0804">Transcription</keyword>
<evidence type="ECO:0000313" key="9">
    <source>
        <dbReference type="EMBL" id="KPH79687.1"/>
    </source>
</evidence>
<dbReference type="OrthoDB" id="9803470at2"/>
<dbReference type="Pfam" id="PF04542">
    <property type="entry name" value="Sigma70_r2"/>
    <property type="match status" value="1"/>
</dbReference>
<gene>
    <name evidence="9" type="ORF">AE618_17760</name>
</gene>
<dbReference type="InterPro" id="IPR013325">
    <property type="entry name" value="RNA_pol_sigma_r2"/>
</dbReference>
<dbReference type="Proteomes" id="UP000037822">
    <property type="component" value="Unassembled WGS sequence"/>
</dbReference>
<dbReference type="NCBIfam" id="TIGR02937">
    <property type="entry name" value="sigma70-ECF"/>
    <property type="match status" value="1"/>
</dbReference>
<keyword evidence="4 6" id="KW-0238">DNA-binding</keyword>
<dbReference type="InterPro" id="IPR013249">
    <property type="entry name" value="RNA_pol_sigma70_r4_t2"/>
</dbReference>
<evidence type="ECO:0000256" key="1">
    <source>
        <dbReference type="ARBA" id="ARBA00010641"/>
    </source>
</evidence>
<dbReference type="PATRIC" id="fig|1526658.3.peg.305"/>
<dbReference type="GO" id="GO:0016987">
    <property type="term" value="F:sigma factor activity"/>
    <property type="evidence" value="ECO:0007669"/>
    <property type="project" value="UniProtKB-KW"/>
</dbReference>
<dbReference type="InterPro" id="IPR014284">
    <property type="entry name" value="RNA_pol_sigma-70_dom"/>
</dbReference>
<dbReference type="SUPFAM" id="SSF88946">
    <property type="entry name" value="Sigma2 domain of RNA polymerase sigma factors"/>
    <property type="match status" value="1"/>
</dbReference>
<dbReference type="PANTHER" id="PTHR43133">
    <property type="entry name" value="RNA POLYMERASE ECF-TYPE SIGMA FACTO"/>
    <property type="match status" value="1"/>
</dbReference>
<dbReference type="GO" id="GO:0003677">
    <property type="term" value="F:DNA binding"/>
    <property type="evidence" value="ECO:0007669"/>
    <property type="project" value="UniProtKB-KW"/>
</dbReference>
<comment type="similarity">
    <text evidence="1 6">Belongs to the sigma-70 factor family. ECF subfamily.</text>
</comment>
<accession>A0A0N1N0Q3</accession>
<dbReference type="NCBIfam" id="NF009199">
    <property type="entry name" value="PRK12547.1"/>
    <property type="match status" value="1"/>
</dbReference>
<dbReference type="SUPFAM" id="SSF88659">
    <property type="entry name" value="Sigma3 and sigma4 domains of RNA polymerase sigma factors"/>
    <property type="match status" value="1"/>
</dbReference>
<dbReference type="InterPro" id="IPR036388">
    <property type="entry name" value="WH-like_DNA-bd_sf"/>
</dbReference>
<comment type="caution">
    <text evidence="9">The sequence shown here is derived from an EMBL/GenBank/DDBJ whole genome shotgun (WGS) entry which is preliminary data.</text>
</comment>
<feature type="domain" description="RNA polymerase sigma-70 region 2" evidence="7">
    <location>
        <begin position="14"/>
        <end position="76"/>
    </location>
</feature>
<evidence type="ECO:0000259" key="8">
    <source>
        <dbReference type="Pfam" id="PF08281"/>
    </source>
</evidence>
<evidence type="ECO:0000256" key="6">
    <source>
        <dbReference type="RuleBase" id="RU000716"/>
    </source>
</evidence>
<evidence type="ECO:0000313" key="10">
    <source>
        <dbReference type="Proteomes" id="UP000037822"/>
    </source>
</evidence>
<dbReference type="Gene3D" id="1.10.1740.10">
    <property type="match status" value="1"/>
</dbReference>
<name>A0A0N1N0Q3_9HYPH</name>
<dbReference type="Gene3D" id="1.10.10.10">
    <property type="entry name" value="Winged helix-like DNA-binding domain superfamily/Winged helix DNA-binding domain"/>
    <property type="match status" value="1"/>
</dbReference>
<protein>
    <recommendedName>
        <fullName evidence="6">RNA polymerase sigma factor</fullName>
    </recommendedName>
</protein>
<proteinExistence type="inferred from homology"/>
<dbReference type="Pfam" id="PF08281">
    <property type="entry name" value="Sigma70_r4_2"/>
    <property type="match status" value="1"/>
</dbReference>
<dbReference type="RefSeq" id="WP_054210361.1">
    <property type="nucleotide sequence ID" value="NZ_LGSZ01000048.1"/>
</dbReference>
<dbReference type="InterPro" id="IPR013324">
    <property type="entry name" value="RNA_pol_sigma_r3/r4-like"/>
</dbReference>
<dbReference type="CDD" id="cd06171">
    <property type="entry name" value="Sigma70_r4"/>
    <property type="match status" value="1"/>
</dbReference>
<evidence type="ECO:0000259" key="7">
    <source>
        <dbReference type="Pfam" id="PF04542"/>
    </source>
</evidence>
<evidence type="ECO:0000256" key="4">
    <source>
        <dbReference type="ARBA" id="ARBA00023125"/>
    </source>
</evidence>
<dbReference type="InterPro" id="IPR007627">
    <property type="entry name" value="RNA_pol_sigma70_r2"/>
</dbReference>
<dbReference type="InterPro" id="IPR039425">
    <property type="entry name" value="RNA_pol_sigma-70-like"/>
</dbReference>
<dbReference type="PANTHER" id="PTHR43133:SF25">
    <property type="entry name" value="RNA POLYMERASE SIGMA FACTOR RFAY-RELATED"/>
    <property type="match status" value="1"/>
</dbReference>
<keyword evidence="2 6" id="KW-0805">Transcription regulation</keyword>
<dbReference type="AlphaFoldDB" id="A0A0N1N0Q3"/>
<evidence type="ECO:0000256" key="5">
    <source>
        <dbReference type="ARBA" id="ARBA00023163"/>
    </source>
</evidence>
<reference evidence="9 10" key="1">
    <citation type="submission" date="2015-07" db="EMBL/GenBank/DDBJ databases">
        <title>Whole genome sequencing of Bosea vaviloviae isolated from cave pool.</title>
        <authorList>
            <person name="Tan N.E.H."/>
            <person name="Lee Y.P."/>
            <person name="Gan H.M."/>
            <person name="Barton H."/>
            <person name="Savka M.A."/>
        </authorList>
    </citation>
    <scope>NUCLEOTIDE SEQUENCE [LARGE SCALE GENOMIC DNA]</scope>
    <source>
        <strain evidence="9 10">SD260</strain>
    </source>
</reference>
<evidence type="ECO:0000256" key="2">
    <source>
        <dbReference type="ARBA" id="ARBA00023015"/>
    </source>
</evidence>
<sequence length="186" mass="20484">MSASEFKDGLIKEIPNLRAFAASLSGSMQLADDLVQDTLLKAWGNSEKFEPGTSLRAWLFTILRNTYYSLYRKRGREVQDSEGTYAERMATHGNQESHLDLADFRKALAKLPEEQREVLIMVGATGLSYEETAEICGVAIGTIKSRVNRARTKLAELLSIGSLDDLGPDRKSAAAMQRVGSEIVGL</sequence>